<evidence type="ECO:0000256" key="5">
    <source>
        <dbReference type="ARBA" id="ARBA00022692"/>
    </source>
</evidence>
<dbReference type="GO" id="GO:0005975">
    <property type="term" value="P:carbohydrate metabolic process"/>
    <property type="evidence" value="ECO:0007669"/>
    <property type="project" value="TreeGrafter"/>
</dbReference>
<protein>
    <recommendedName>
        <fullName evidence="3 14">Galactosylgalactosylxylosylprotein 3-beta-glucuronosyltransferase</fullName>
        <ecNumber evidence="3 14">2.4.1.135</ecNumber>
    </recommendedName>
</protein>
<keyword evidence="4 14" id="KW-0808">Transferase</keyword>
<evidence type="ECO:0000256" key="9">
    <source>
        <dbReference type="ARBA" id="ARBA00023180"/>
    </source>
</evidence>
<dbReference type="UniPathway" id="UPA00378"/>
<reference evidence="16" key="1">
    <citation type="submission" date="2016-06" db="UniProtKB">
        <authorList>
            <consortium name="WormBaseParasite"/>
        </authorList>
    </citation>
    <scope>IDENTIFICATION</scope>
</reference>
<comment type="similarity">
    <text evidence="2 14">Belongs to the glycosyltransferase 43 family.</text>
</comment>
<dbReference type="GO" id="GO:0015018">
    <property type="term" value="F:galactosylgalactosylxylosylprotein 3-beta-glucuronosyltransferase activity"/>
    <property type="evidence" value="ECO:0007669"/>
    <property type="project" value="UniProtKB-UniRule"/>
</dbReference>
<evidence type="ECO:0000256" key="8">
    <source>
        <dbReference type="ARBA" id="ARBA00023136"/>
    </source>
</evidence>
<feature type="binding site" evidence="12">
    <location>
        <position position="178"/>
    </location>
    <ligand>
        <name>Mn(2+)</name>
        <dbReference type="ChEBI" id="CHEBI:29035"/>
    </ligand>
</feature>
<feature type="active site" description="Proton donor/acceptor" evidence="11">
    <location>
        <position position="264"/>
    </location>
</feature>
<evidence type="ECO:0000256" key="7">
    <source>
        <dbReference type="ARBA" id="ARBA00022989"/>
    </source>
</evidence>
<evidence type="ECO:0000256" key="6">
    <source>
        <dbReference type="ARBA" id="ARBA00022968"/>
    </source>
</evidence>
<dbReference type="GO" id="GO:0000139">
    <property type="term" value="C:Golgi membrane"/>
    <property type="evidence" value="ECO:0007669"/>
    <property type="project" value="UniProtKB-SubCell"/>
</dbReference>
<dbReference type="EC" id="2.4.1.135" evidence="3 14"/>
<dbReference type="SUPFAM" id="SSF53448">
    <property type="entry name" value="Nucleotide-diphospho-sugar transferases"/>
    <property type="match status" value="1"/>
</dbReference>
<keyword evidence="15" id="KW-1185">Reference proteome</keyword>
<evidence type="ECO:0000256" key="3">
    <source>
        <dbReference type="ARBA" id="ARBA00012641"/>
    </source>
</evidence>
<dbReference type="InterPro" id="IPR005027">
    <property type="entry name" value="Glyco_trans_43"/>
</dbReference>
<comment type="pathway">
    <text evidence="14">Protein modification; protein glycosylation.</text>
</comment>
<dbReference type="Pfam" id="PF03360">
    <property type="entry name" value="Glyco_transf_43"/>
    <property type="match status" value="1"/>
</dbReference>
<keyword evidence="14" id="KW-0333">Golgi apparatus</keyword>
<organism evidence="15 16">
    <name type="scientific">Toxocara canis</name>
    <name type="common">Canine roundworm</name>
    <dbReference type="NCBI Taxonomy" id="6265"/>
    <lineage>
        <taxon>Eukaryota</taxon>
        <taxon>Metazoa</taxon>
        <taxon>Ecdysozoa</taxon>
        <taxon>Nematoda</taxon>
        <taxon>Chromadorea</taxon>
        <taxon>Rhabditida</taxon>
        <taxon>Spirurina</taxon>
        <taxon>Ascaridomorpha</taxon>
        <taxon>Ascaridoidea</taxon>
        <taxon>Toxocaridae</taxon>
        <taxon>Toxocara</taxon>
    </lineage>
</organism>
<evidence type="ECO:0000256" key="14">
    <source>
        <dbReference type="RuleBase" id="RU363127"/>
    </source>
</evidence>
<feature type="transmembrane region" description="Helical" evidence="14">
    <location>
        <begin position="16"/>
        <end position="36"/>
    </location>
</feature>
<feature type="site" description="Interaction with galactose moiety of substrate glycoprotein" evidence="13">
    <location>
        <position position="210"/>
    </location>
</feature>
<comment type="catalytic activity">
    <reaction evidence="10 14">
        <text>3-O-(beta-D-galactosyl-(1-&gt;3)-beta-D-galactosyl-(1-&gt;4)-beta-D-xylosyl)-L-seryl-[protein] + UDP-alpha-D-glucuronate = 3-O-(beta-D-GlcA-(1-&gt;3)-beta-D-Gal-(1-&gt;3)-beta-D-Gal-(1-&gt;4)-beta-D-Xyl)-L-seryl-[protein] + UDP + H(+)</text>
        <dbReference type="Rhea" id="RHEA:24168"/>
        <dbReference type="Rhea" id="RHEA-COMP:12571"/>
        <dbReference type="Rhea" id="RHEA-COMP:12573"/>
        <dbReference type="ChEBI" id="CHEBI:15378"/>
        <dbReference type="ChEBI" id="CHEBI:58052"/>
        <dbReference type="ChEBI" id="CHEBI:58223"/>
        <dbReference type="ChEBI" id="CHEBI:132090"/>
        <dbReference type="ChEBI" id="CHEBI:132093"/>
        <dbReference type="EC" id="2.4.1.135"/>
    </reaction>
</comment>
<keyword evidence="8 14" id="KW-0472">Membrane</keyword>
<name>A0A183VDY0_TOXCA</name>
<dbReference type="GO" id="GO:0046872">
    <property type="term" value="F:metal ion binding"/>
    <property type="evidence" value="ECO:0007669"/>
    <property type="project" value="UniProtKB-KW"/>
</dbReference>
<dbReference type="Gene3D" id="3.90.550.10">
    <property type="entry name" value="Spore Coat Polysaccharide Biosynthesis Protein SpsA, Chain A"/>
    <property type="match status" value="1"/>
</dbReference>
<dbReference type="Proteomes" id="UP000050794">
    <property type="component" value="Unassembled WGS sequence"/>
</dbReference>
<keyword evidence="12 14" id="KW-0464">Manganese</keyword>
<evidence type="ECO:0000313" key="15">
    <source>
        <dbReference type="Proteomes" id="UP000050794"/>
    </source>
</evidence>
<dbReference type="PANTHER" id="PTHR10896">
    <property type="entry name" value="GALACTOSYLGALACTOSYLXYLOSYLPROTEIN 3-BETA-GLUCURONOSYLTRANSFERASE BETA-1,3-GLUCURONYLTRANSFERASE"/>
    <property type="match status" value="1"/>
</dbReference>
<evidence type="ECO:0000256" key="10">
    <source>
        <dbReference type="ARBA" id="ARBA00047979"/>
    </source>
</evidence>
<keyword evidence="7 14" id="KW-1133">Transmembrane helix</keyword>
<keyword evidence="5 14" id="KW-0812">Transmembrane</keyword>
<evidence type="ECO:0000313" key="16">
    <source>
        <dbReference type="WBParaSite" id="TCNE_0001895401-mRNA-1"/>
    </source>
</evidence>
<keyword evidence="12 14" id="KW-0479">Metal-binding</keyword>
<sequence>LHGRIRIRRFLQLMKHVLIILGAIFLLITIICIQLVRASSHRIPKRTHKDLVEGGVVSMCSPAFNRILPPASGERPLIIIITPTHARPTRLADMIRFAQTLMHIHDIVWLVIEDGDALSDPVYRIIRRTQRAYCYFGVKRNRALPLRGWTARDFALKFLRKRFAEFSNRAIVYFADDDNTYDIRLFDMFIRKVKTVGVWAVGIVAQRPVEAPRVNNDSVVDGWLTDYAPKREWAIDMAGFALNLNIILQRKNANFIDCKVSSPEPCLLSRLNLTKQDLQPFGHADYPRDILVWHTKSSHLIKKGLMKRSYGYLIE</sequence>
<keyword evidence="6 14" id="KW-0735">Signal-anchor</keyword>
<accession>A0A183VDY0</accession>
<comment type="cofactor">
    <cofactor evidence="12 14">
        <name>Mn(2+)</name>
        <dbReference type="ChEBI" id="CHEBI:29035"/>
    </cofactor>
</comment>
<proteinExistence type="inferred from homology"/>
<evidence type="ECO:0000256" key="12">
    <source>
        <dbReference type="PIRSR" id="PIRSR605027-3"/>
    </source>
</evidence>
<evidence type="ECO:0000256" key="1">
    <source>
        <dbReference type="ARBA" id="ARBA00004606"/>
    </source>
</evidence>
<dbReference type="AlphaFoldDB" id="A0A183VDY0"/>
<keyword evidence="9" id="KW-0325">Glycoprotein</keyword>
<dbReference type="InterPro" id="IPR029044">
    <property type="entry name" value="Nucleotide-diphossugar_trans"/>
</dbReference>
<evidence type="ECO:0000256" key="2">
    <source>
        <dbReference type="ARBA" id="ARBA00007706"/>
    </source>
</evidence>
<comment type="subcellular location">
    <subcellularLocation>
        <location evidence="14">Golgi apparatus membrane</location>
        <topology evidence="14">Single-pass type II membrane protein</topology>
    </subcellularLocation>
    <subcellularLocation>
        <location evidence="1">Membrane</location>
        <topology evidence="1">Single-pass type II membrane protein</topology>
    </subcellularLocation>
</comment>
<evidence type="ECO:0000256" key="4">
    <source>
        <dbReference type="ARBA" id="ARBA00022679"/>
    </source>
</evidence>
<evidence type="ECO:0000256" key="13">
    <source>
        <dbReference type="PIRSR" id="PIRSR605027-4"/>
    </source>
</evidence>
<dbReference type="WBParaSite" id="TCNE_0001895401-mRNA-1">
    <property type="protein sequence ID" value="TCNE_0001895401-mRNA-1"/>
    <property type="gene ID" value="TCNE_0001895401"/>
</dbReference>
<dbReference type="PANTHER" id="PTHR10896:SF30">
    <property type="entry name" value="GALACTOSYLGALACTOSYLXYLOSYLPROTEIN 3-BETA-GLUCURONOSYLTRANSFERASE"/>
    <property type="match status" value="1"/>
</dbReference>
<dbReference type="GO" id="GO:0050650">
    <property type="term" value="P:chondroitin sulfate proteoglycan biosynthetic process"/>
    <property type="evidence" value="ECO:0007669"/>
    <property type="project" value="TreeGrafter"/>
</dbReference>
<evidence type="ECO:0000256" key="11">
    <source>
        <dbReference type="PIRSR" id="PIRSR605027-1"/>
    </source>
</evidence>